<keyword evidence="5" id="KW-1185">Reference proteome</keyword>
<reference evidence="4 5" key="1">
    <citation type="submission" date="2018-03" db="EMBL/GenBank/DDBJ databases">
        <title>Draft Genome Sequences of the Obligatory Marine Myxobacteria Enhygromyxa salina SWB005.</title>
        <authorList>
            <person name="Poehlein A."/>
            <person name="Moghaddam J.A."/>
            <person name="Harms H."/>
            <person name="Alanjari M."/>
            <person name="Koenig G.M."/>
            <person name="Daniel R."/>
            <person name="Schaeberle T.F."/>
        </authorList>
    </citation>
    <scope>NUCLEOTIDE SEQUENCE [LARGE SCALE GENOMIC DNA]</scope>
    <source>
        <strain evidence="4 5">SWB005</strain>
    </source>
</reference>
<dbReference type="AlphaFoldDB" id="A0A2S9YL28"/>
<feature type="compositionally biased region" description="Acidic residues" evidence="1">
    <location>
        <begin position="44"/>
        <end position="77"/>
    </location>
</feature>
<comment type="caution">
    <text evidence="4">The sequence shown here is derived from an EMBL/GenBank/DDBJ whole genome shotgun (WGS) entry which is preliminary data.</text>
</comment>
<proteinExistence type="predicted"/>
<sequence length="553" mass="57539">MRRLYLPCSLLLLAACGDSAADDGGSPLSGVSADATSMAGSDSGDGDGDSDSGDGDGDSGDGDGDPGDGDGDDDGDDTSGIKFDMAALPDGGGDTGEDGPIIPETCDQAAAGSTTVGCLFYAVDLDQNGTLEYDQYAVAVSNVQLDTPATVTVEKKNGNNWEIVAGPVIVDPLDLYAFPLPDNHHQGSGVKADGSYRVSSDVPIIAYQFNPMIQGAASSDASMLYPVASWDYYNQVIHWGEGYGRGYVTIVAAEDGTVVEVTPVVATEAGPGVPSGSPNVPFEVMLAEGEIAEVMVATQHTQLTGTKVVSDEDHPIAVFSGHECAWIPLGEVACDHIEDQLSGVRLWGQNFAAGRVPVRWPDAPEASLWQIFASEDGTTVTITAAPEVTGLPMTPAVLNQGETLEFFAAGTPEHPGDLLVEADKPIAVANYMTGFGNLPEGNQGDPAMVQLAPFEQFLPRYVVLVPDQWINDVLVVTQPIGAEVTVDGVAIPPDQYLEFGGDWEAARYTVPDGVHQLEGTEPFSVVVVGFDGADSYAYLGGSSTGKINPAPQG</sequence>
<dbReference type="Pfam" id="PF17517">
    <property type="entry name" value="IgGFc_binding"/>
    <property type="match status" value="1"/>
</dbReference>
<keyword evidence="2" id="KW-0732">Signal</keyword>
<feature type="chain" id="PRO_5015698352" description="IgGFc-binding protein N-terminal domain-containing protein" evidence="2">
    <location>
        <begin position="21"/>
        <end position="553"/>
    </location>
</feature>
<dbReference type="InterPro" id="IPR035234">
    <property type="entry name" value="IgGFc-bd_N"/>
</dbReference>
<organism evidence="4 5">
    <name type="scientific">Enhygromyxa salina</name>
    <dbReference type="NCBI Taxonomy" id="215803"/>
    <lineage>
        <taxon>Bacteria</taxon>
        <taxon>Pseudomonadati</taxon>
        <taxon>Myxococcota</taxon>
        <taxon>Polyangia</taxon>
        <taxon>Nannocystales</taxon>
        <taxon>Nannocystaceae</taxon>
        <taxon>Enhygromyxa</taxon>
    </lineage>
</organism>
<name>A0A2S9YL28_9BACT</name>
<evidence type="ECO:0000313" key="5">
    <source>
        <dbReference type="Proteomes" id="UP000237968"/>
    </source>
</evidence>
<evidence type="ECO:0000256" key="2">
    <source>
        <dbReference type="SAM" id="SignalP"/>
    </source>
</evidence>
<feature type="region of interest" description="Disordered" evidence="1">
    <location>
        <begin position="20"/>
        <end position="96"/>
    </location>
</feature>
<dbReference type="PROSITE" id="PS51257">
    <property type="entry name" value="PROKAR_LIPOPROTEIN"/>
    <property type="match status" value="1"/>
</dbReference>
<evidence type="ECO:0000313" key="4">
    <source>
        <dbReference type="EMBL" id="PRQ05736.1"/>
    </source>
</evidence>
<accession>A0A2S9YL28</accession>
<evidence type="ECO:0000259" key="3">
    <source>
        <dbReference type="Pfam" id="PF17517"/>
    </source>
</evidence>
<protein>
    <recommendedName>
        <fullName evidence="3">IgGFc-binding protein N-terminal domain-containing protein</fullName>
    </recommendedName>
</protein>
<dbReference type="RefSeq" id="WP_181197092.1">
    <property type="nucleotide sequence ID" value="NZ_PVNK01000005.1"/>
</dbReference>
<evidence type="ECO:0000256" key="1">
    <source>
        <dbReference type="SAM" id="MobiDB-lite"/>
    </source>
</evidence>
<dbReference type="Proteomes" id="UP000237968">
    <property type="component" value="Unassembled WGS sequence"/>
</dbReference>
<dbReference type="EMBL" id="PVNK01000005">
    <property type="protein sequence ID" value="PRQ05736.1"/>
    <property type="molecule type" value="Genomic_DNA"/>
</dbReference>
<feature type="compositionally biased region" description="Low complexity" evidence="1">
    <location>
        <begin position="20"/>
        <end position="30"/>
    </location>
</feature>
<feature type="signal peptide" evidence="2">
    <location>
        <begin position="1"/>
        <end position="20"/>
    </location>
</feature>
<feature type="domain" description="IgGFc-binding protein N-terminal" evidence="3">
    <location>
        <begin position="220"/>
        <end position="529"/>
    </location>
</feature>
<gene>
    <name evidence="4" type="ORF">ENSA5_00560</name>
</gene>
<dbReference type="PANTHER" id="PTHR46534:SF1">
    <property type="entry name" value="IGGFC-BINDING PROTEIN N-TERMINAL DOMAIN-CONTAINING PROTEIN"/>
    <property type="match status" value="1"/>
</dbReference>
<dbReference type="PANTHER" id="PTHR46534">
    <property type="entry name" value="IGGFC_BINDING DOMAIN-CONTAINING PROTEIN"/>
    <property type="match status" value="1"/>
</dbReference>